<organism evidence="1">
    <name type="scientific">Compsopogon caeruleus</name>
    <dbReference type="NCBI Taxonomy" id="31354"/>
    <lineage>
        <taxon>Eukaryota</taxon>
        <taxon>Rhodophyta</taxon>
        <taxon>Compsopogonophyceae</taxon>
        <taxon>Compsopogonales</taxon>
        <taxon>Compsopogonaceae</taxon>
        <taxon>Compsopogon</taxon>
    </lineage>
</organism>
<proteinExistence type="predicted"/>
<name>A0A7S1THC9_9RHOD</name>
<accession>A0A7S1THC9</accession>
<evidence type="ECO:0000313" key="1">
    <source>
        <dbReference type="EMBL" id="CAD9236693.1"/>
    </source>
</evidence>
<protein>
    <recommendedName>
        <fullName evidence="2">Plastid lipid-associated protein/fibrillin conserved domain-containing protein</fullName>
    </recommendedName>
</protein>
<dbReference type="EMBL" id="HBGH01015827">
    <property type="protein sequence ID" value="CAD9236693.1"/>
    <property type="molecule type" value="Transcribed_RNA"/>
</dbReference>
<sequence length="233" mass="26501">MVMTFLHISLGWSRCRSNRLSCERRDVSEAGSARVSECKADLHRVLTGLGRGMSRALTDAEEDRVEDVVGELEEMWAKWVIDGRPAAESSIFEGELARTWNGLWRLDFTSSSTTRFAKGFSGIHAFVPKGRSEELTQQIDLDFMELRMKEVVSFLGGSRLEVRARGSLSRKTQRMFTWDPETWEFGVMKNAASGNRTIRSFCVGEVTFLDSDLRIDRGTTDQLYIWSRINPEA</sequence>
<gene>
    <name evidence="1" type="ORF">CCAE0312_LOCUS8790</name>
</gene>
<reference evidence="1" key="1">
    <citation type="submission" date="2021-01" db="EMBL/GenBank/DDBJ databases">
        <authorList>
            <person name="Corre E."/>
            <person name="Pelletier E."/>
            <person name="Niang G."/>
            <person name="Scheremetjew M."/>
            <person name="Finn R."/>
            <person name="Kale V."/>
            <person name="Holt S."/>
            <person name="Cochrane G."/>
            <person name="Meng A."/>
            <person name="Brown T."/>
            <person name="Cohen L."/>
        </authorList>
    </citation>
    <scope>NUCLEOTIDE SEQUENCE</scope>
    <source>
        <strain evidence="1">SAG 36.94</strain>
    </source>
</reference>
<evidence type="ECO:0008006" key="2">
    <source>
        <dbReference type="Google" id="ProtNLM"/>
    </source>
</evidence>
<dbReference type="AlphaFoldDB" id="A0A7S1THC9"/>